<feature type="binding site" evidence="5">
    <location>
        <position position="335"/>
    </location>
    <ligand>
        <name>Ca(2+)</name>
        <dbReference type="ChEBI" id="CHEBI:29108"/>
    </ligand>
</feature>
<dbReference type="InterPro" id="IPR002692">
    <property type="entry name" value="S45"/>
</dbReference>
<dbReference type="InterPro" id="IPR043146">
    <property type="entry name" value="Penicillin_amidase_N_B-knob"/>
</dbReference>
<evidence type="ECO:0000256" key="1">
    <source>
        <dbReference type="ARBA" id="ARBA00006586"/>
    </source>
</evidence>
<dbReference type="PANTHER" id="PTHR34218:SF4">
    <property type="entry name" value="ACYL-HOMOSERINE LACTONE ACYLASE QUIP"/>
    <property type="match status" value="1"/>
</dbReference>
<keyword evidence="5" id="KW-0106">Calcium</keyword>
<dbReference type="PIRSF" id="PIRSF001227">
    <property type="entry name" value="Pen_acylase"/>
    <property type="match status" value="1"/>
</dbReference>
<evidence type="ECO:0000256" key="3">
    <source>
        <dbReference type="ARBA" id="ARBA00023145"/>
    </source>
</evidence>
<evidence type="ECO:0000313" key="8">
    <source>
        <dbReference type="Proteomes" id="UP000628017"/>
    </source>
</evidence>
<keyword evidence="3" id="KW-0865">Zymogen</keyword>
<evidence type="ECO:0000256" key="6">
    <source>
        <dbReference type="SAM" id="Phobius"/>
    </source>
</evidence>
<gene>
    <name evidence="7" type="ORF">GCM10011498_38890</name>
</gene>
<comment type="cofactor">
    <cofactor evidence="5">
        <name>Ca(2+)</name>
        <dbReference type="ChEBI" id="CHEBI:29108"/>
    </cofactor>
    <text evidence="5">Binds 1 Ca(2+) ion per dimer.</text>
</comment>
<keyword evidence="6" id="KW-1133">Transmembrane helix</keyword>
<keyword evidence="8" id="KW-1185">Reference proteome</keyword>
<dbReference type="InterPro" id="IPR014395">
    <property type="entry name" value="Pen/GL7ACA/AHL_acylase"/>
</dbReference>
<evidence type="ECO:0000256" key="4">
    <source>
        <dbReference type="PIRSR" id="PIRSR001227-1"/>
    </source>
</evidence>
<reference evidence="7" key="2">
    <citation type="submission" date="2020-09" db="EMBL/GenBank/DDBJ databases">
        <authorList>
            <person name="Sun Q."/>
            <person name="Zhou Y."/>
        </authorList>
    </citation>
    <scope>NUCLEOTIDE SEQUENCE</scope>
    <source>
        <strain evidence="7">CGMCC 1.15880</strain>
    </source>
</reference>
<dbReference type="CDD" id="cd03747">
    <property type="entry name" value="Ntn_PGA_like"/>
    <property type="match status" value="1"/>
</dbReference>
<dbReference type="GO" id="GO:0046872">
    <property type="term" value="F:metal ion binding"/>
    <property type="evidence" value="ECO:0007669"/>
    <property type="project" value="UniProtKB-KW"/>
</dbReference>
<organism evidence="7 8">
    <name type="scientific">Neptunicoccus cionae</name>
    <dbReference type="NCBI Taxonomy" id="2035344"/>
    <lineage>
        <taxon>Bacteria</taxon>
        <taxon>Pseudomonadati</taxon>
        <taxon>Pseudomonadota</taxon>
        <taxon>Alphaproteobacteria</taxon>
        <taxon>Rhodobacterales</taxon>
        <taxon>Paracoccaceae</taxon>
        <taxon>Neptunicoccus</taxon>
    </lineage>
</organism>
<dbReference type="Proteomes" id="UP000628017">
    <property type="component" value="Unassembled WGS sequence"/>
</dbReference>
<dbReference type="AlphaFoldDB" id="A0A916R7H4"/>
<evidence type="ECO:0000313" key="7">
    <source>
        <dbReference type="EMBL" id="GGA33905.1"/>
    </source>
</evidence>
<evidence type="ECO:0000256" key="5">
    <source>
        <dbReference type="PIRSR" id="PIRSR001227-2"/>
    </source>
</evidence>
<evidence type="ECO:0000256" key="2">
    <source>
        <dbReference type="ARBA" id="ARBA00022801"/>
    </source>
</evidence>
<dbReference type="EMBL" id="BMKA01000012">
    <property type="protein sequence ID" value="GGA33905.1"/>
    <property type="molecule type" value="Genomic_DNA"/>
</dbReference>
<dbReference type="Gene3D" id="1.10.439.10">
    <property type="entry name" value="Penicillin Amidohydrolase, domain 1"/>
    <property type="match status" value="1"/>
</dbReference>
<comment type="similarity">
    <text evidence="1">Belongs to the peptidase S45 family.</text>
</comment>
<feature type="active site" description="Nucleophile" evidence="4">
    <location>
        <position position="260"/>
    </location>
</feature>
<dbReference type="PANTHER" id="PTHR34218">
    <property type="entry name" value="PEPTIDASE S45 PENICILLIN AMIDASE"/>
    <property type="match status" value="1"/>
</dbReference>
<proteinExistence type="inferred from homology"/>
<dbReference type="Pfam" id="PF01804">
    <property type="entry name" value="Penicil_amidase"/>
    <property type="match status" value="1"/>
</dbReference>
<dbReference type="InterPro" id="IPR029055">
    <property type="entry name" value="Ntn_hydrolases_N"/>
</dbReference>
<comment type="caution">
    <text evidence="7">The sequence shown here is derived from an EMBL/GenBank/DDBJ whole genome shotgun (WGS) entry which is preliminary data.</text>
</comment>
<dbReference type="Gene3D" id="1.10.1400.10">
    <property type="match status" value="1"/>
</dbReference>
<dbReference type="Gene3D" id="3.60.20.10">
    <property type="entry name" value="Glutamine Phosphoribosylpyrophosphate, subunit 1, domain 1"/>
    <property type="match status" value="1"/>
</dbReference>
<feature type="transmembrane region" description="Helical" evidence="6">
    <location>
        <begin position="7"/>
        <end position="30"/>
    </location>
</feature>
<keyword evidence="2" id="KW-0378">Hydrolase</keyword>
<dbReference type="Gene3D" id="2.30.120.10">
    <property type="match status" value="1"/>
</dbReference>
<dbReference type="SUPFAM" id="SSF56235">
    <property type="entry name" value="N-terminal nucleophile aminohydrolases (Ntn hydrolases)"/>
    <property type="match status" value="1"/>
</dbReference>
<keyword evidence="6" id="KW-0472">Membrane</keyword>
<protein>
    <submittedName>
        <fullName evidence="7">Penicillin acylase</fullName>
    </submittedName>
</protein>
<dbReference type="InterPro" id="IPR023343">
    <property type="entry name" value="Penicillin_amidase_dom1"/>
</dbReference>
<keyword evidence="5" id="KW-0479">Metal-binding</keyword>
<dbReference type="RefSeq" id="WP_188678947.1">
    <property type="nucleotide sequence ID" value="NZ_BMKA01000012.1"/>
</dbReference>
<accession>A0A916R7H4</accession>
<name>A0A916R7H4_9RHOB</name>
<dbReference type="GO" id="GO:0017000">
    <property type="term" value="P:antibiotic biosynthetic process"/>
    <property type="evidence" value="ECO:0007669"/>
    <property type="project" value="InterPro"/>
</dbReference>
<sequence length="819" mass="91017">MAVAFRWLLRGFLGLALIIALVLSLIYYFATRSLPDYDASFRLRGLQGPVEIVRDTNNVPHIFADQSEDVYFGLGFAHAQDRLWQMTMLRRTAQGRLSELFGAETAEIDDFVRRLDLAELSRASFAYQTEEVKAALQAYSAGVNAWLGVVQKDALGRGAPEFFLFSPEIEPWTPADSLSILRVMALQLSGHLRNEIVRAQVTLAVGKNRVRDILPDAPGQGRVALPEYADLFETPPTQFAALAPHHPLDPVAPFDMAGASNAWAAASSRSATGEPILANDPHLGLSAPSIWMLARMDFPDGGVIGGTIPGMPLILSGRSAALGWGLTTSTLDDLDVYVEKLNPENPDEYLTPDGYKPFRTQQVLMRIKDQPPRTVEMRWTENGPVIPPNHYDLGTITPPGHVTSIRWAALEANDQSMTAAVNLMRAKSIPAARAALSFFKSPSQNVTLADRNGVMLQMVGKQPARDPEHRSQGRYPSQGWLPENRWNSYLPFEDNPSVRDPASGIVANTNNKITDEPFPNHVSYRWGDTYRFLRLSSLMNDREVHTRDSFIEAQLDTGSFAAVSLLPLVARELWFTGEAAPAGTPERQRQIALEMLAAWNGQMDEHIPEPLIYAAWMRQLQNRLIRDELANLADHFPRPDPVFLERVYRNVENAGVWCDIRQSTKEETCADVARLSLDAAILELTEKYGSHIDSWRWGQAHQAQHDHQVLSEVPILSWFANIRQETSGGDQTLMRARTSGTGAEPYANVHAAGFRSVIDFSDPDSSVYVISTGQSGHFLSRHYDDLAGLWRRGEYILMSLDPDLARGGAVGINHLLPTE</sequence>
<dbReference type="GO" id="GO:0016811">
    <property type="term" value="F:hydrolase activity, acting on carbon-nitrogen (but not peptide) bonds, in linear amides"/>
    <property type="evidence" value="ECO:0007669"/>
    <property type="project" value="InterPro"/>
</dbReference>
<keyword evidence="6" id="KW-0812">Transmembrane</keyword>
<reference evidence="7" key="1">
    <citation type="journal article" date="2014" name="Int. J. Syst. Evol. Microbiol.">
        <title>Complete genome sequence of Corynebacterium casei LMG S-19264T (=DSM 44701T), isolated from a smear-ripened cheese.</title>
        <authorList>
            <consortium name="US DOE Joint Genome Institute (JGI-PGF)"/>
            <person name="Walter F."/>
            <person name="Albersmeier A."/>
            <person name="Kalinowski J."/>
            <person name="Ruckert C."/>
        </authorList>
    </citation>
    <scope>NUCLEOTIDE SEQUENCE</scope>
    <source>
        <strain evidence="7">CGMCC 1.15880</strain>
    </source>
</reference>
<feature type="binding site" evidence="5">
    <location>
        <position position="332"/>
    </location>
    <ligand>
        <name>Ca(2+)</name>
        <dbReference type="ChEBI" id="CHEBI:29108"/>
    </ligand>
</feature>
<feature type="binding site" evidence="5">
    <location>
        <position position="195"/>
    </location>
    <ligand>
        <name>Ca(2+)</name>
        <dbReference type="ChEBI" id="CHEBI:29108"/>
    </ligand>
</feature>
<dbReference type="InterPro" id="IPR043147">
    <property type="entry name" value="Penicillin_amidase_A-knob"/>
</dbReference>